<protein>
    <recommendedName>
        <fullName evidence="3">Protein kinase domain-containing protein</fullName>
    </recommendedName>
</protein>
<gene>
    <name evidence="1" type="ORF">CCS41_06430</name>
</gene>
<proteinExistence type="predicted"/>
<dbReference type="OrthoDB" id="5842010at2"/>
<dbReference type="Proteomes" id="UP000261875">
    <property type="component" value="Chromosome"/>
</dbReference>
<name>A0A2U8I4Z5_9GAMM</name>
<evidence type="ECO:0000313" key="1">
    <source>
        <dbReference type="EMBL" id="AWK14198.1"/>
    </source>
</evidence>
<evidence type="ECO:0008006" key="3">
    <source>
        <dbReference type="Google" id="ProtNLM"/>
    </source>
</evidence>
<dbReference type="EMBL" id="CP021659">
    <property type="protein sequence ID" value="AWK14198.1"/>
    <property type="molecule type" value="Genomic_DNA"/>
</dbReference>
<dbReference type="RefSeq" id="WP_119797397.1">
    <property type="nucleotide sequence ID" value="NZ_CP021659.1"/>
</dbReference>
<accession>A0A2U8I4Z5</accession>
<organism evidence="1 2">
    <name type="scientific">Candidatus Fukatsuia symbiotica</name>
    <dbReference type="NCBI Taxonomy" id="1878942"/>
    <lineage>
        <taxon>Bacteria</taxon>
        <taxon>Pseudomonadati</taxon>
        <taxon>Pseudomonadota</taxon>
        <taxon>Gammaproteobacteria</taxon>
        <taxon>Enterobacterales</taxon>
        <taxon>Yersiniaceae</taxon>
        <taxon>Candidatus Fukatsuia</taxon>
    </lineage>
</organism>
<dbReference type="AlphaFoldDB" id="A0A2U8I4Z5"/>
<dbReference type="KEGG" id="fsm:CCS41_06430"/>
<sequence>MKAEKKKFERLYDELHQNSKKDDSLEKCRIFADIVKMAGKGGEEQCTVSLNNHSQMRFDIAGESIFSQDIDDISKKWVKMIFLQPSTSYPDSYKIRNDKFGLLYKKLCAIQPDDGRMKIYQDQSLNKLMFFSEMRDLADVDEKNEFSVSLQEGKIFFNIYGISIYNQPVNESYKTIIQNGCEFFSLPGKSANELEKFIEKNIVSISKKIANYFLKHEKTLKKKDEKKGTDHEFLEMKYSGTNLTHKKKTYYFDMKRTYSERVICTPGEELKDEDQIEGTSKRLVQRNGRVVVFIPSRNLISRNWTDFDEGNNKYYRLLRETPTVISGLVVAKNKIVAPNAGEDLFDLLEKGTILKVSAFKDAAFDLKKLHNKDIYLTDIKIENMTLNKGSVNFIDINIVKKGMKYREVIFTGCNTTYGLVNNWDRKDPVTKEMVYDYSYLRTADNYALLLAMIVATTEDSLLQKAAMSPKVDIMHEIYPDDYPKDIYKHPGAINPESRSLFLAWICKNVKPEFHGIVKSLLTNPAEVAKNSPNCKDLADMLYFDDELKSEAKKNSFF</sequence>
<keyword evidence="2" id="KW-1185">Reference proteome</keyword>
<reference evidence="1 2" key="1">
    <citation type="submission" date="2017-05" db="EMBL/GenBank/DDBJ databases">
        <title>Genome sequence of Candidatus Fukatsuia symbiotica and Candidatus Hamiltonella defensa from Acyrthosiphon pisum strain 5D.</title>
        <authorList>
            <person name="Patel V.A."/>
            <person name="Chevignon G."/>
            <person name="Russell J.A."/>
            <person name="Oliver K.M."/>
        </authorList>
    </citation>
    <scope>NUCLEOTIDE SEQUENCE [LARGE SCALE GENOMIC DNA]</scope>
    <source>
        <strain evidence="1 2">5D</strain>
    </source>
</reference>
<evidence type="ECO:0000313" key="2">
    <source>
        <dbReference type="Proteomes" id="UP000261875"/>
    </source>
</evidence>